<evidence type="ECO:0000313" key="1">
    <source>
        <dbReference type="EMBL" id="KAI0039173.1"/>
    </source>
</evidence>
<proteinExistence type="predicted"/>
<evidence type="ECO:0000313" key="2">
    <source>
        <dbReference type="Proteomes" id="UP000814033"/>
    </source>
</evidence>
<dbReference type="Proteomes" id="UP000814033">
    <property type="component" value="Unassembled WGS sequence"/>
</dbReference>
<reference evidence="1" key="2">
    <citation type="journal article" date="2022" name="New Phytol.">
        <title>Evolutionary transition to the ectomycorrhizal habit in the genomes of a hyperdiverse lineage of mushroom-forming fungi.</title>
        <authorList>
            <person name="Looney B."/>
            <person name="Miyauchi S."/>
            <person name="Morin E."/>
            <person name="Drula E."/>
            <person name="Courty P.E."/>
            <person name="Kohler A."/>
            <person name="Kuo A."/>
            <person name="LaButti K."/>
            <person name="Pangilinan J."/>
            <person name="Lipzen A."/>
            <person name="Riley R."/>
            <person name="Andreopoulos W."/>
            <person name="He G."/>
            <person name="Johnson J."/>
            <person name="Nolan M."/>
            <person name="Tritt A."/>
            <person name="Barry K.W."/>
            <person name="Grigoriev I.V."/>
            <person name="Nagy L.G."/>
            <person name="Hibbett D."/>
            <person name="Henrissat B."/>
            <person name="Matheny P.B."/>
            <person name="Labbe J."/>
            <person name="Martin F.M."/>
        </authorList>
    </citation>
    <scope>NUCLEOTIDE SEQUENCE</scope>
    <source>
        <strain evidence="1">FP105234-sp</strain>
    </source>
</reference>
<name>A0ACB8R6K0_9AGAM</name>
<keyword evidence="2" id="KW-1185">Reference proteome</keyword>
<organism evidence="1 2">
    <name type="scientific">Auriscalpium vulgare</name>
    <dbReference type="NCBI Taxonomy" id="40419"/>
    <lineage>
        <taxon>Eukaryota</taxon>
        <taxon>Fungi</taxon>
        <taxon>Dikarya</taxon>
        <taxon>Basidiomycota</taxon>
        <taxon>Agaricomycotina</taxon>
        <taxon>Agaricomycetes</taxon>
        <taxon>Russulales</taxon>
        <taxon>Auriscalpiaceae</taxon>
        <taxon>Auriscalpium</taxon>
    </lineage>
</organism>
<comment type="caution">
    <text evidence="1">The sequence shown here is derived from an EMBL/GenBank/DDBJ whole genome shotgun (WGS) entry which is preliminary data.</text>
</comment>
<gene>
    <name evidence="1" type="ORF">FA95DRAFT_1504536</name>
</gene>
<protein>
    <submittedName>
        <fullName evidence="1">Uncharacterized protein</fullName>
    </submittedName>
</protein>
<accession>A0ACB8R6K0</accession>
<dbReference type="EMBL" id="MU276345">
    <property type="protein sequence ID" value="KAI0039173.1"/>
    <property type="molecule type" value="Genomic_DNA"/>
</dbReference>
<sequence length="900" mass="101430">MVDAAGLEDAELEPPEGQHPAADAGPRADIGFRGPTVREREERKLQDKSHSVSFPGLAGAPIPHDAQAPGTYDVYRDRLDPADPANVWAPFTSKLDWEIAKWAKMRGPTSTAFTELLQIEGVQDALKLSFKSSKDLNKVIDGCLPVVPEFHSEEIEVDGESFEVFFRDPLQCIKLLYGNPEFLPHMSFAPERHYVDEDLTIPVYHQMHTGRWWWKIQKILEGINPGATVVPVIVSTDKTQITQFRNQSAYPVYLTIGNIAKEIRRQPSKHAQMLVGYLPTTRLLHIKDSVTRTRALANLFHACMRKILGSLSDPGRNGLPMASGDGVVRRCHPIFATFIGDYPEQALVACVKFGLCPKCEAEHDDLGLYEEAPSRDLASTLRALRTVDRGPEVFMQECAEVGLKPVVHPFWEDLPYANVFKSITPDILHQMYQGMVKHTLEWLQKTFGAVEIDERCKRLPRNHSTRLFSSGISHLSRVSGQEHKDICRILMGLIVDLRPQDPNIGASPVRVVRAIRALLDFLYLAQYPSHSQTTLQYLEDALARFHGSKSVFEELGIREHFNIPKLHGLSHYVESIKLFGTTDNYNTEATERLHIDYAKDAYRSTNHKDAFPQMTKWLVRREQIWQHDRYISWRSAEAERAAAVAAGAPGAQDDSSPPRVHIAHLPSAKSVSFALLGAAYGAADFQTALARYIIQERNPRLSERQVFNVADGIALPFRTVATYHKIKFYNPDAQDEDDLPAARDAVHIRPAHRDTRDRPVPGRFDTVLVNTGTGQDAGVTGYRVAQVRVVFSLAAKARAAAFPAAYNGPKHLAYIEWFTPFAAEAEPDHLMYRISRAYRAGTRHRQFAVIPVDDIRRSVHLFPLFGAVAPRTWTSGNVLERCERFYVSSFLDRHNYITLY</sequence>
<reference evidence="1" key="1">
    <citation type="submission" date="2021-02" db="EMBL/GenBank/DDBJ databases">
        <authorList>
            <consortium name="DOE Joint Genome Institute"/>
            <person name="Ahrendt S."/>
            <person name="Looney B.P."/>
            <person name="Miyauchi S."/>
            <person name="Morin E."/>
            <person name="Drula E."/>
            <person name="Courty P.E."/>
            <person name="Chicoki N."/>
            <person name="Fauchery L."/>
            <person name="Kohler A."/>
            <person name="Kuo A."/>
            <person name="Labutti K."/>
            <person name="Pangilinan J."/>
            <person name="Lipzen A."/>
            <person name="Riley R."/>
            <person name="Andreopoulos W."/>
            <person name="He G."/>
            <person name="Johnson J."/>
            <person name="Barry K.W."/>
            <person name="Grigoriev I.V."/>
            <person name="Nagy L."/>
            <person name="Hibbett D."/>
            <person name="Henrissat B."/>
            <person name="Matheny P.B."/>
            <person name="Labbe J."/>
            <person name="Martin F."/>
        </authorList>
    </citation>
    <scope>NUCLEOTIDE SEQUENCE</scope>
    <source>
        <strain evidence="1">FP105234-sp</strain>
    </source>
</reference>